<feature type="region of interest" description="Disordered" evidence="1">
    <location>
        <begin position="264"/>
        <end position="313"/>
    </location>
</feature>
<organism evidence="2 3">
    <name type="scientific">Longimycelium tulufanense</name>
    <dbReference type="NCBI Taxonomy" id="907463"/>
    <lineage>
        <taxon>Bacteria</taxon>
        <taxon>Bacillati</taxon>
        <taxon>Actinomycetota</taxon>
        <taxon>Actinomycetes</taxon>
        <taxon>Pseudonocardiales</taxon>
        <taxon>Pseudonocardiaceae</taxon>
        <taxon>Longimycelium</taxon>
    </lineage>
</organism>
<protein>
    <submittedName>
        <fullName evidence="2">Uncharacterized protein</fullName>
    </submittedName>
</protein>
<name>A0A8J3CJT0_9PSEU</name>
<evidence type="ECO:0000313" key="2">
    <source>
        <dbReference type="EMBL" id="GGM79904.1"/>
    </source>
</evidence>
<dbReference type="RefSeq" id="WP_189061629.1">
    <property type="nucleotide sequence ID" value="NZ_BMMK01000046.1"/>
</dbReference>
<evidence type="ECO:0000313" key="3">
    <source>
        <dbReference type="Proteomes" id="UP000637578"/>
    </source>
</evidence>
<dbReference type="Proteomes" id="UP000637578">
    <property type="component" value="Unassembled WGS sequence"/>
</dbReference>
<feature type="compositionally biased region" description="Pro residues" evidence="1">
    <location>
        <begin position="18"/>
        <end position="42"/>
    </location>
</feature>
<accession>A0A8J3CJT0</accession>
<gene>
    <name evidence="2" type="ORF">GCM10012275_58120</name>
</gene>
<feature type="region of interest" description="Disordered" evidence="1">
    <location>
        <begin position="15"/>
        <end position="48"/>
    </location>
</feature>
<reference evidence="2" key="1">
    <citation type="journal article" date="2014" name="Int. J. Syst. Evol. Microbiol.">
        <title>Complete genome sequence of Corynebacterium casei LMG S-19264T (=DSM 44701T), isolated from a smear-ripened cheese.</title>
        <authorList>
            <consortium name="US DOE Joint Genome Institute (JGI-PGF)"/>
            <person name="Walter F."/>
            <person name="Albersmeier A."/>
            <person name="Kalinowski J."/>
            <person name="Ruckert C."/>
        </authorList>
    </citation>
    <scope>NUCLEOTIDE SEQUENCE</scope>
    <source>
        <strain evidence="2">CGMCC 4.5737</strain>
    </source>
</reference>
<dbReference type="AlphaFoldDB" id="A0A8J3CJT0"/>
<comment type="caution">
    <text evidence="2">The sequence shown here is derived from an EMBL/GenBank/DDBJ whole genome shotgun (WGS) entry which is preliminary data.</text>
</comment>
<dbReference type="EMBL" id="BMMK01000046">
    <property type="protein sequence ID" value="GGM79904.1"/>
    <property type="molecule type" value="Genomic_DNA"/>
</dbReference>
<keyword evidence="3" id="KW-1185">Reference proteome</keyword>
<reference evidence="2" key="2">
    <citation type="submission" date="2020-09" db="EMBL/GenBank/DDBJ databases">
        <authorList>
            <person name="Sun Q."/>
            <person name="Zhou Y."/>
        </authorList>
    </citation>
    <scope>NUCLEOTIDE SEQUENCE</scope>
    <source>
        <strain evidence="2">CGMCC 4.5737</strain>
    </source>
</reference>
<proteinExistence type="predicted"/>
<evidence type="ECO:0000256" key="1">
    <source>
        <dbReference type="SAM" id="MobiDB-lite"/>
    </source>
</evidence>
<sequence length="313" mass="34745">MGFSDVLRRAFLNEPTVPARPYPPSPDPFAQRPPPPSPPAGMPSPVRQTSFHAPLRSELPGVWFDATFQLAWQLLPDGEQRHARPEDLVRGYAYEVVHEVTSTGSVTAVEALRAEANRRLGWVRELESVLRMKGGVELTVPPQCAQLAEDHERLRRERQLGRLRRELEAEEIDHLRSFVFGDVVTARVWWAFRNPERIRDIADMDDVFHRLCNAGPAPATRAAPDGSPGTANHGLPSLERVAELLAALDETSQQQLFDLARQRTDGLPQPLPEARCSGETGHRWPADQRANALPDGSQPADLAARNNGLPSTT</sequence>